<dbReference type="AlphaFoldDB" id="A0A1F6CDH6"/>
<feature type="signal peptide" evidence="3">
    <location>
        <begin position="1"/>
        <end position="29"/>
    </location>
</feature>
<evidence type="ECO:0000256" key="2">
    <source>
        <dbReference type="ARBA" id="ARBA00023157"/>
    </source>
</evidence>
<proteinExistence type="predicted"/>
<keyword evidence="1 3" id="KW-0732">Signal</keyword>
<protein>
    <recommendedName>
        <fullName evidence="4">LamG-like jellyroll fold domain-containing protein</fullName>
    </recommendedName>
</protein>
<evidence type="ECO:0000313" key="5">
    <source>
        <dbReference type="EMBL" id="OGG47258.1"/>
    </source>
</evidence>
<dbReference type="Proteomes" id="UP000178344">
    <property type="component" value="Unassembled WGS sequence"/>
</dbReference>
<dbReference type="SMART" id="SM00560">
    <property type="entry name" value="LamGL"/>
    <property type="match status" value="1"/>
</dbReference>
<dbReference type="EMBL" id="MFKQ01000018">
    <property type="protein sequence ID" value="OGG47258.1"/>
    <property type="molecule type" value="Genomic_DNA"/>
</dbReference>
<dbReference type="NCBIfam" id="NF041523">
    <property type="entry name" value="post_COAP_1"/>
    <property type="match status" value="1"/>
</dbReference>
<name>A0A1F6CDH6_9BACT</name>
<evidence type="ECO:0000313" key="6">
    <source>
        <dbReference type="Proteomes" id="UP000178344"/>
    </source>
</evidence>
<evidence type="ECO:0000256" key="3">
    <source>
        <dbReference type="SAM" id="SignalP"/>
    </source>
</evidence>
<sequence>MTLRKEFSVIAALFVALALVLGIAQMSSAADMSDGLVGYWDMDGDASEPVHSLSGVVNGDTSFPASALSIGSTNNAAFDGIGDFIEVADNAELDLTAAVSVAGWIFVDSTAAQQGTVAAKWGDLAENQRGYLLAIHTDETPRFYVSHTGVDFPSAVGAPIADGWHYLVGTFDGTTISLYVDNVLVDTTVSGGAIFSNNESLLIGANDGFGGVLRKFTTGGVDEVRIYDRALTVEEVAALSSYSFDIVLTPDDAVNPLGTEHTVTATLTPALSYIPVLFERSGVNGFDSTFGTTSDHYEPYYTDENGQVDYAYTGTVSGLDTIVGCVDVSWFFTGGGICNQPFLEPSDSVVKTWFVDHFVTGGGNIKVGKKVLWSYGGTVGQFEGGGIVGNLQIVDHANKVSCHFKEIDDLVFSGSTTTSPVSAKNIATFAASGTCNNGDAPSITVVITDNAEPGAGADTIVVTENFGADNVTLDNTAPGTLSGGNFQVHPPEEI</sequence>
<gene>
    <name evidence="5" type="ORF">A2671_00875</name>
</gene>
<dbReference type="InterPro" id="IPR013320">
    <property type="entry name" value="ConA-like_dom_sf"/>
</dbReference>
<feature type="chain" id="PRO_5009523335" description="LamG-like jellyroll fold domain-containing protein" evidence="3">
    <location>
        <begin position="30"/>
        <end position="494"/>
    </location>
</feature>
<comment type="caution">
    <text evidence="5">The sequence shown here is derived from an EMBL/GenBank/DDBJ whole genome shotgun (WGS) entry which is preliminary data.</text>
</comment>
<keyword evidence="2" id="KW-1015">Disulfide bond</keyword>
<dbReference type="InterPro" id="IPR006558">
    <property type="entry name" value="LamG-like"/>
</dbReference>
<dbReference type="SUPFAM" id="SSF49899">
    <property type="entry name" value="Concanavalin A-like lectins/glucanases"/>
    <property type="match status" value="1"/>
</dbReference>
<evidence type="ECO:0000256" key="1">
    <source>
        <dbReference type="ARBA" id="ARBA00022729"/>
    </source>
</evidence>
<dbReference type="Gene3D" id="2.60.120.200">
    <property type="match status" value="1"/>
</dbReference>
<organism evidence="5 6">
    <name type="scientific">Candidatus Kaiserbacteria bacterium RIFCSPHIGHO2_01_FULL_49_13</name>
    <dbReference type="NCBI Taxonomy" id="1798477"/>
    <lineage>
        <taxon>Bacteria</taxon>
        <taxon>Candidatus Kaiseribacteriota</taxon>
    </lineage>
</organism>
<feature type="domain" description="LamG-like jellyroll fold" evidence="4">
    <location>
        <begin position="97"/>
        <end position="234"/>
    </location>
</feature>
<accession>A0A1F6CDH6</accession>
<dbReference type="Pfam" id="PF13385">
    <property type="entry name" value="Laminin_G_3"/>
    <property type="match status" value="1"/>
</dbReference>
<evidence type="ECO:0000259" key="4">
    <source>
        <dbReference type="SMART" id="SM00560"/>
    </source>
</evidence>
<reference evidence="5 6" key="1">
    <citation type="journal article" date="2016" name="Nat. Commun.">
        <title>Thousands of microbial genomes shed light on interconnected biogeochemical processes in an aquifer system.</title>
        <authorList>
            <person name="Anantharaman K."/>
            <person name="Brown C.T."/>
            <person name="Hug L.A."/>
            <person name="Sharon I."/>
            <person name="Castelle C.J."/>
            <person name="Probst A.J."/>
            <person name="Thomas B.C."/>
            <person name="Singh A."/>
            <person name="Wilkins M.J."/>
            <person name="Karaoz U."/>
            <person name="Brodie E.L."/>
            <person name="Williams K.H."/>
            <person name="Hubbard S.S."/>
            <person name="Banfield J.F."/>
        </authorList>
    </citation>
    <scope>NUCLEOTIDE SEQUENCE [LARGE SCALE GENOMIC DNA]</scope>
</reference>